<sequence length="271" mass="31237">MNNWKKDEDIYETFSREFSFKIASNNEEKMKAYAIRHQVYREEMKCDIGEKGTPYEYDEYDENSTLCIIIHRESGLPAGCLRLVSPDNTPSSPCYFLPLEKHCMASLTNPTVHPNNFKKEQTCEISRLAVIKEFRKKKDKQCISSRKNQKIKEIQEKHGHLFPLIGVSLFLASTAIAGISERHHVFAMMEKRFARLLGVSGINFRTAGSEIHYHGERTPFYIDQRDAETSIKPNLQKLYLSIKKDLEKQRALILRLSNQRTATIAAKEGSS</sequence>
<name>A0A1G7SAT9_9GAMM</name>
<evidence type="ECO:0000313" key="3">
    <source>
        <dbReference type="Proteomes" id="UP000198641"/>
    </source>
</evidence>
<dbReference type="SUPFAM" id="SSF55729">
    <property type="entry name" value="Acyl-CoA N-acyltransferases (Nat)"/>
    <property type="match status" value="1"/>
</dbReference>
<gene>
    <name evidence="2" type="ORF">SAMN05216571_10660</name>
</gene>
<dbReference type="RefSeq" id="WP_092525558.1">
    <property type="nucleotide sequence ID" value="NZ_FNCI01000006.1"/>
</dbReference>
<dbReference type="STRING" id="284577.SAMN05216571_10660"/>
<dbReference type="NCBIfam" id="TIGR03694">
    <property type="entry name" value="exosort_acyl"/>
    <property type="match status" value="1"/>
</dbReference>
<dbReference type="Gene3D" id="3.40.630.30">
    <property type="match status" value="1"/>
</dbReference>
<dbReference type="Proteomes" id="UP000198641">
    <property type="component" value="Unassembled WGS sequence"/>
</dbReference>
<accession>A0A1G7SAT9</accession>
<proteinExistence type="predicted"/>
<keyword evidence="1" id="KW-0812">Transmembrane</keyword>
<dbReference type="InterPro" id="IPR022484">
    <property type="entry name" value="PEP-CTERM/exosrtase_acylTfrase"/>
</dbReference>
<protein>
    <submittedName>
        <fullName evidence="2">N-acyl amino acid synthase, PEP-CTERM/exosortase system-associated</fullName>
    </submittedName>
</protein>
<dbReference type="EMBL" id="FNCI01000006">
    <property type="protein sequence ID" value="SDG20165.1"/>
    <property type="molecule type" value="Genomic_DNA"/>
</dbReference>
<dbReference type="AlphaFoldDB" id="A0A1G7SAT9"/>
<feature type="transmembrane region" description="Helical" evidence="1">
    <location>
        <begin position="161"/>
        <end position="179"/>
    </location>
</feature>
<evidence type="ECO:0000313" key="2">
    <source>
        <dbReference type="EMBL" id="SDG20165.1"/>
    </source>
</evidence>
<keyword evidence="1" id="KW-1133">Transmembrane helix</keyword>
<evidence type="ECO:0000256" key="1">
    <source>
        <dbReference type="SAM" id="Phobius"/>
    </source>
</evidence>
<reference evidence="2 3" key="1">
    <citation type="submission" date="2016-10" db="EMBL/GenBank/DDBJ databases">
        <authorList>
            <person name="de Groot N.N."/>
        </authorList>
    </citation>
    <scope>NUCLEOTIDE SEQUENCE [LARGE SCALE GENOMIC DNA]</scope>
    <source>
        <strain evidence="2 3">BH539</strain>
    </source>
</reference>
<dbReference type="OrthoDB" id="582214at2"/>
<dbReference type="InterPro" id="IPR016181">
    <property type="entry name" value="Acyl_CoA_acyltransferase"/>
</dbReference>
<dbReference type="Pfam" id="PF13444">
    <property type="entry name" value="Acetyltransf_5"/>
    <property type="match status" value="1"/>
</dbReference>
<keyword evidence="1" id="KW-0472">Membrane</keyword>
<keyword evidence="3" id="KW-1185">Reference proteome</keyword>
<organism evidence="2 3">
    <name type="scientific">Onishia taeanensis</name>
    <dbReference type="NCBI Taxonomy" id="284577"/>
    <lineage>
        <taxon>Bacteria</taxon>
        <taxon>Pseudomonadati</taxon>
        <taxon>Pseudomonadota</taxon>
        <taxon>Gammaproteobacteria</taxon>
        <taxon>Oceanospirillales</taxon>
        <taxon>Halomonadaceae</taxon>
        <taxon>Onishia</taxon>
    </lineage>
</organism>